<dbReference type="AlphaFoldDB" id="A0A6A4H434"/>
<name>A0A6A4H434_9AGAR</name>
<dbReference type="Proteomes" id="UP000799118">
    <property type="component" value="Unassembled WGS sequence"/>
</dbReference>
<proteinExistence type="predicted"/>
<reference evidence="2" key="1">
    <citation type="journal article" date="2019" name="Environ. Microbiol.">
        <title>Fungal ecological strategies reflected in gene transcription - a case study of two litter decomposers.</title>
        <authorList>
            <person name="Barbi F."/>
            <person name="Kohler A."/>
            <person name="Barry K."/>
            <person name="Baskaran P."/>
            <person name="Daum C."/>
            <person name="Fauchery L."/>
            <person name="Ihrmark K."/>
            <person name="Kuo A."/>
            <person name="LaButti K."/>
            <person name="Lipzen A."/>
            <person name="Morin E."/>
            <person name="Grigoriev I.V."/>
            <person name="Henrissat B."/>
            <person name="Lindahl B."/>
            <person name="Martin F."/>
        </authorList>
    </citation>
    <scope>NUCLEOTIDE SEQUENCE</scope>
    <source>
        <strain evidence="2">JB14</strain>
    </source>
</reference>
<accession>A0A6A4H434</accession>
<gene>
    <name evidence="2" type="ORF">BT96DRAFT_944957</name>
</gene>
<evidence type="ECO:0000313" key="3">
    <source>
        <dbReference type="Proteomes" id="UP000799118"/>
    </source>
</evidence>
<organism evidence="2 3">
    <name type="scientific">Gymnopus androsaceus JB14</name>
    <dbReference type="NCBI Taxonomy" id="1447944"/>
    <lineage>
        <taxon>Eukaryota</taxon>
        <taxon>Fungi</taxon>
        <taxon>Dikarya</taxon>
        <taxon>Basidiomycota</taxon>
        <taxon>Agaricomycotina</taxon>
        <taxon>Agaricomycetes</taxon>
        <taxon>Agaricomycetidae</taxon>
        <taxon>Agaricales</taxon>
        <taxon>Marasmiineae</taxon>
        <taxon>Omphalotaceae</taxon>
        <taxon>Gymnopus</taxon>
    </lineage>
</organism>
<keyword evidence="3" id="KW-1185">Reference proteome</keyword>
<dbReference type="EMBL" id="ML769606">
    <property type="protein sequence ID" value="KAE9392045.1"/>
    <property type="molecule type" value="Genomic_DNA"/>
</dbReference>
<feature type="compositionally biased region" description="Acidic residues" evidence="1">
    <location>
        <begin position="214"/>
        <end position="227"/>
    </location>
</feature>
<sequence>MISSNTLEIPSLLLSTQNDSCSDPAFILEKLRILRNYCLSFPGSAPDQPVPASASTTPSFVVRKQQVRLYTSSTSQDGGSSQVIKLLYERYVQATAEKSLDRNDLSGGGNDAEMQNSTGEDVHDESTGYDGDFQMGDGEGFAGNRGDIEMRDGTGQDVSLSKNQKKCKRSGSNDQPTRNSSRIKDHLTQKPLAKPLVIETRQKVKRKSNKSQAEVDDNDDEPVDDNPDNNPAICTDVLAIKVEMEHKVAAFKSPVRDFSIKTSRKHVPAETLHLYQVDGTKILRVLPLYDSFDIYYSELEDHDEEEVLQILKGQFLSMKNQQPQWFYAA</sequence>
<feature type="compositionally biased region" description="Polar residues" evidence="1">
    <location>
        <begin position="170"/>
        <end position="180"/>
    </location>
</feature>
<evidence type="ECO:0000256" key="1">
    <source>
        <dbReference type="SAM" id="MobiDB-lite"/>
    </source>
</evidence>
<evidence type="ECO:0000313" key="2">
    <source>
        <dbReference type="EMBL" id="KAE9392045.1"/>
    </source>
</evidence>
<feature type="region of interest" description="Disordered" evidence="1">
    <location>
        <begin position="99"/>
        <end position="230"/>
    </location>
</feature>
<protein>
    <submittedName>
        <fullName evidence="2">Uncharacterized protein</fullName>
    </submittedName>
</protein>